<dbReference type="GO" id="GO:0002188">
    <property type="term" value="P:translation reinitiation"/>
    <property type="evidence" value="ECO:0007669"/>
    <property type="project" value="TreeGrafter"/>
</dbReference>
<protein>
    <submittedName>
        <fullName evidence="2">Uncharacterized protein</fullName>
    </submittedName>
</protein>
<organism evidence="2 3">
    <name type="scientific">Chenopodium quinoa</name>
    <name type="common">Quinoa</name>
    <dbReference type="NCBI Taxonomy" id="63459"/>
    <lineage>
        <taxon>Eukaryota</taxon>
        <taxon>Viridiplantae</taxon>
        <taxon>Streptophyta</taxon>
        <taxon>Embryophyta</taxon>
        <taxon>Tracheophyta</taxon>
        <taxon>Spermatophyta</taxon>
        <taxon>Magnoliopsida</taxon>
        <taxon>eudicotyledons</taxon>
        <taxon>Gunneridae</taxon>
        <taxon>Pentapetalae</taxon>
        <taxon>Caryophyllales</taxon>
        <taxon>Chenopodiaceae</taxon>
        <taxon>Chenopodioideae</taxon>
        <taxon>Atripliceae</taxon>
        <taxon>Chenopodium</taxon>
    </lineage>
</organism>
<dbReference type="GO" id="GO:0001732">
    <property type="term" value="P:formation of cytoplasmic translation initiation complex"/>
    <property type="evidence" value="ECO:0007669"/>
    <property type="project" value="TreeGrafter"/>
</dbReference>
<dbReference type="GO" id="GO:0003743">
    <property type="term" value="F:translation initiation factor activity"/>
    <property type="evidence" value="ECO:0007669"/>
    <property type="project" value="TreeGrafter"/>
</dbReference>
<evidence type="ECO:0000256" key="1">
    <source>
        <dbReference type="SAM" id="MobiDB-lite"/>
    </source>
</evidence>
<evidence type="ECO:0000313" key="3">
    <source>
        <dbReference type="Proteomes" id="UP000596660"/>
    </source>
</evidence>
<dbReference type="GO" id="GO:0043614">
    <property type="term" value="C:multi-eIF complex"/>
    <property type="evidence" value="ECO:0007669"/>
    <property type="project" value="TreeGrafter"/>
</dbReference>
<dbReference type="Proteomes" id="UP000596660">
    <property type="component" value="Unplaced"/>
</dbReference>
<keyword evidence="3" id="KW-1185">Reference proteome</keyword>
<dbReference type="Gramene" id="AUR62034876-RA">
    <property type="protein sequence ID" value="AUR62034876-RA:cds"/>
    <property type="gene ID" value="AUR62034876"/>
</dbReference>
<accession>A0A803MT85</accession>
<dbReference type="InterPro" id="IPR027512">
    <property type="entry name" value="EIF3A"/>
</dbReference>
<sequence>MLQLEVELSRQRHDGDLQEKNRLARVMENKKIFQERVVGRRQSEFERLRQEREEHFRQIREARKQERVAQRKMLFYLRSEEERLNRLREEEEARKREEAERRRKEDAERQAKLDEIAEKQRQRERELEEKERLRRQQILAGEAARSSEASPLARPQAEAPQLQLLTGGEVLIAVVQVGAAQGPLGDDPCGLEPDSAWFCSFETSLWQMAILRVYSFNFVFNVRIYAALYCINEQQSIKRDVASVKTMKWEGGGGWVTGGGGGGWVTGAGGGGGWVTGAGGGGGGDMVTGEDGGGDWDTGAGGGGDWATGAGGGGDWVTGADGGGDCDTGAGGGLTGGDLGGGGEVGFDTGGVDKGIGAVVVVGFDGGMGGAGDAFVGDIAGACALANATARNMPYNMQTHLLAIFILVRISKLCRWV</sequence>
<dbReference type="EnsemblPlants" id="AUR62034876-RA">
    <property type="protein sequence ID" value="AUR62034876-RA:cds"/>
    <property type="gene ID" value="AUR62034876"/>
</dbReference>
<reference evidence="2" key="2">
    <citation type="submission" date="2021-03" db="UniProtKB">
        <authorList>
            <consortium name="EnsemblPlants"/>
        </authorList>
    </citation>
    <scope>IDENTIFICATION</scope>
</reference>
<dbReference type="GO" id="GO:0071541">
    <property type="term" value="C:eukaryotic translation initiation factor 3 complex, eIF3m"/>
    <property type="evidence" value="ECO:0007669"/>
    <property type="project" value="TreeGrafter"/>
</dbReference>
<dbReference type="PANTHER" id="PTHR14005:SF0">
    <property type="entry name" value="EUKARYOTIC TRANSLATION INITIATION FACTOR 3 SUBUNIT A"/>
    <property type="match status" value="1"/>
</dbReference>
<dbReference type="AlphaFoldDB" id="A0A803MT85"/>
<evidence type="ECO:0000313" key="2">
    <source>
        <dbReference type="EnsemblPlants" id="AUR62034876-RA:cds"/>
    </source>
</evidence>
<feature type="region of interest" description="Disordered" evidence="1">
    <location>
        <begin position="87"/>
        <end position="129"/>
    </location>
</feature>
<dbReference type="GO" id="GO:0071540">
    <property type="term" value="C:eukaryotic translation initiation factor 3 complex, eIF3e"/>
    <property type="evidence" value="ECO:0007669"/>
    <property type="project" value="TreeGrafter"/>
</dbReference>
<proteinExistence type="predicted"/>
<dbReference type="GO" id="GO:0003729">
    <property type="term" value="F:mRNA binding"/>
    <property type="evidence" value="ECO:0007669"/>
    <property type="project" value="TreeGrafter"/>
</dbReference>
<name>A0A803MT85_CHEQI</name>
<dbReference type="PANTHER" id="PTHR14005">
    <property type="entry name" value="EUKARYOTIC TRANSLATION INITIATION FACTOR 3, THETA SUBUNIT"/>
    <property type="match status" value="1"/>
</dbReference>
<reference evidence="2" key="1">
    <citation type="journal article" date="2017" name="Nature">
        <title>The genome of Chenopodium quinoa.</title>
        <authorList>
            <person name="Jarvis D.E."/>
            <person name="Ho Y.S."/>
            <person name="Lightfoot D.J."/>
            <person name="Schmoeckel S.M."/>
            <person name="Li B."/>
            <person name="Borm T.J.A."/>
            <person name="Ohyanagi H."/>
            <person name="Mineta K."/>
            <person name="Michell C.T."/>
            <person name="Saber N."/>
            <person name="Kharbatia N.M."/>
            <person name="Rupper R.R."/>
            <person name="Sharp A.R."/>
            <person name="Dally N."/>
            <person name="Boughton B.A."/>
            <person name="Woo Y.H."/>
            <person name="Gao G."/>
            <person name="Schijlen E.G.W.M."/>
            <person name="Guo X."/>
            <person name="Momin A.A."/>
            <person name="Negrao S."/>
            <person name="Al-Babili S."/>
            <person name="Gehring C."/>
            <person name="Roessner U."/>
            <person name="Jung C."/>
            <person name="Murphy K."/>
            <person name="Arold S.T."/>
            <person name="Gojobori T."/>
            <person name="van der Linden C.G."/>
            <person name="van Loo E.N."/>
            <person name="Jellen E.N."/>
            <person name="Maughan P.J."/>
            <person name="Tester M."/>
        </authorList>
    </citation>
    <scope>NUCLEOTIDE SEQUENCE [LARGE SCALE GENOMIC DNA]</scope>
    <source>
        <strain evidence="2">cv. PI 614886</strain>
    </source>
</reference>